<name>A0A3E0AIE9_9CHLR</name>
<dbReference type="CDD" id="cd00947">
    <property type="entry name" value="TBP_aldolase_IIB"/>
    <property type="match status" value="1"/>
</dbReference>
<dbReference type="Gene3D" id="3.20.20.70">
    <property type="entry name" value="Aldolase class I"/>
    <property type="match status" value="1"/>
</dbReference>
<accession>A0A3E0AIE9</accession>
<proteinExistence type="predicted"/>
<feature type="binding site" evidence="3">
    <location>
        <position position="80"/>
    </location>
    <ligand>
        <name>Zn(2+)</name>
        <dbReference type="ChEBI" id="CHEBI:29105"/>
        <label>1</label>
        <note>catalytic</note>
    </ligand>
</feature>
<keyword evidence="5" id="KW-1185">Reference proteome</keyword>
<dbReference type="Proteomes" id="UP000256388">
    <property type="component" value="Unassembled WGS sequence"/>
</dbReference>
<comment type="cofactor">
    <cofactor evidence="3">
        <name>Zn(2+)</name>
        <dbReference type="ChEBI" id="CHEBI:29105"/>
    </cofactor>
    <text evidence="3">Binds 2 Zn(2+) ions per subunit. One is catalytic and the other provides a structural contribution.</text>
</comment>
<dbReference type="InterPro" id="IPR013785">
    <property type="entry name" value="Aldolase_TIM"/>
</dbReference>
<organism evidence="4 5">
    <name type="scientific">Pelolinea submarina</name>
    <dbReference type="NCBI Taxonomy" id="913107"/>
    <lineage>
        <taxon>Bacteria</taxon>
        <taxon>Bacillati</taxon>
        <taxon>Chloroflexota</taxon>
        <taxon>Anaerolineae</taxon>
        <taxon>Anaerolineales</taxon>
        <taxon>Anaerolineaceae</taxon>
        <taxon>Pelolinea</taxon>
    </lineage>
</organism>
<dbReference type="GO" id="GO:0008270">
    <property type="term" value="F:zinc ion binding"/>
    <property type="evidence" value="ECO:0007669"/>
    <property type="project" value="InterPro"/>
</dbReference>
<dbReference type="AlphaFoldDB" id="A0A3E0AIE9"/>
<feature type="binding site" evidence="3">
    <location>
        <position position="203"/>
    </location>
    <ligand>
        <name>Zn(2+)</name>
        <dbReference type="ChEBI" id="CHEBI:29105"/>
        <label>1</label>
        <note>catalytic</note>
    </ligand>
</feature>
<keyword evidence="3" id="KW-0862">Zinc</keyword>
<dbReference type="OrthoDB" id="160898at2"/>
<dbReference type="NCBIfam" id="TIGR00167">
    <property type="entry name" value="cbbA"/>
    <property type="match status" value="1"/>
</dbReference>
<dbReference type="InterPro" id="IPR000771">
    <property type="entry name" value="FBA_II"/>
</dbReference>
<dbReference type="PANTHER" id="PTHR30304:SF0">
    <property type="entry name" value="D-TAGATOSE-1,6-BISPHOSPHATE ALDOLASE SUBUNIT GATY-RELATED"/>
    <property type="match status" value="1"/>
</dbReference>
<dbReference type="PANTHER" id="PTHR30304">
    <property type="entry name" value="D-TAGATOSE-1,6-BISPHOSPHATE ALDOLASE"/>
    <property type="match status" value="1"/>
</dbReference>
<feature type="binding site" evidence="3">
    <location>
        <position position="101"/>
    </location>
    <ligand>
        <name>Zn(2+)</name>
        <dbReference type="ChEBI" id="CHEBI:29105"/>
        <label>2</label>
    </ligand>
</feature>
<evidence type="ECO:0000256" key="1">
    <source>
        <dbReference type="PIRSR" id="PIRSR001359-1"/>
    </source>
</evidence>
<feature type="binding site" evidence="3">
    <location>
        <position position="131"/>
    </location>
    <ligand>
        <name>Zn(2+)</name>
        <dbReference type="ChEBI" id="CHEBI:29105"/>
        <label>2</label>
    </ligand>
</feature>
<dbReference type="GO" id="GO:0005829">
    <property type="term" value="C:cytosol"/>
    <property type="evidence" value="ECO:0007669"/>
    <property type="project" value="TreeGrafter"/>
</dbReference>
<keyword evidence="3" id="KW-0479">Metal-binding</keyword>
<feature type="binding site" evidence="2">
    <location>
        <begin position="204"/>
        <end position="206"/>
    </location>
    <ligand>
        <name>dihydroxyacetone phosphate</name>
        <dbReference type="ChEBI" id="CHEBI:57642"/>
    </ligand>
</feature>
<evidence type="ECO:0000256" key="2">
    <source>
        <dbReference type="PIRSR" id="PIRSR001359-2"/>
    </source>
</evidence>
<dbReference type="RefSeq" id="WP_116224560.1">
    <property type="nucleotide sequence ID" value="NZ_AP018437.1"/>
</dbReference>
<dbReference type="PIRSF" id="PIRSF001359">
    <property type="entry name" value="F_bP_aldolase_II"/>
    <property type="match status" value="1"/>
</dbReference>
<feature type="binding site" evidence="2">
    <location>
        <begin position="225"/>
        <end position="228"/>
    </location>
    <ligand>
        <name>dihydroxyacetone phosphate</name>
        <dbReference type="ChEBI" id="CHEBI:57642"/>
    </ligand>
</feature>
<feature type="binding site" evidence="3">
    <location>
        <position position="175"/>
    </location>
    <ligand>
        <name>Zn(2+)</name>
        <dbReference type="ChEBI" id="CHEBI:29105"/>
        <label>1</label>
        <note>catalytic</note>
    </ligand>
</feature>
<evidence type="ECO:0000256" key="3">
    <source>
        <dbReference type="PIRSR" id="PIRSR001359-3"/>
    </source>
</evidence>
<feature type="active site" description="Proton donor" evidence="1">
    <location>
        <position position="79"/>
    </location>
</feature>
<evidence type="ECO:0000313" key="5">
    <source>
        <dbReference type="Proteomes" id="UP000256388"/>
    </source>
</evidence>
<dbReference type="EMBL" id="QUMS01000001">
    <property type="protein sequence ID" value="REG11431.1"/>
    <property type="molecule type" value="Genomic_DNA"/>
</dbReference>
<dbReference type="Pfam" id="PF01116">
    <property type="entry name" value="F_bP_aldolase"/>
    <property type="match status" value="1"/>
</dbReference>
<dbReference type="GO" id="GO:0009025">
    <property type="term" value="F:tagatose-bisphosphate aldolase activity"/>
    <property type="evidence" value="ECO:0007669"/>
    <property type="project" value="TreeGrafter"/>
</dbReference>
<sequence>MLLPMKDLLVEARKGGYAIPAPNAENELNVRAYIEVAEELRSPLIIGSVSHANPNMYDYGRIVTDLARQATVPVAFNLDHGMTFEVAVMAIRAGFTSVMVDRSKLPYEENVAQVKEVVRMAHAVGVSAEAELGHVGIGSNYAVDGVSNFTDPELAKKFVEETQIDALAVAIGTAHGLYKGEPKLQFDLLEQIVNSVDIPLVLHGGSGTGDENLARACRSGINKVNLSTDMKYAALQNLKKVYPIGEGEENIFGFWRLLQEGFKDALRHYVKVCGSEGKA</sequence>
<protein>
    <submittedName>
        <fullName evidence="4">Fructose-bisphosphate aldolase class II</fullName>
    </submittedName>
</protein>
<evidence type="ECO:0000313" key="4">
    <source>
        <dbReference type="EMBL" id="REG11431.1"/>
    </source>
</evidence>
<dbReference type="GO" id="GO:0005975">
    <property type="term" value="P:carbohydrate metabolic process"/>
    <property type="evidence" value="ECO:0007669"/>
    <property type="project" value="InterPro"/>
</dbReference>
<reference evidence="4 5" key="1">
    <citation type="submission" date="2018-08" db="EMBL/GenBank/DDBJ databases">
        <title>Genomic Encyclopedia of Type Strains, Phase IV (KMG-IV): sequencing the most valuable type-strain genomes for metagenomic binning, comparative biology and taxonomic classification.</title>
        <authorList>
            <person name="Goeker M."/>
        </authorList>
    </citation>
    <scope>NUCLEOTIDE SEQUENCE [LARGE SCALE GENOMIC DNA]</scope>
    <source>
        <strain evidence="4 5">DSM 23923</strain>
    </source>
</reference>
<feature type="binding site" evidence="2">
    <location>
        <position position="176"/>
    </location>
    <ligand>
        <name>dihydroxyacetone phosphate</name>
        <dbReference type="ChEBI" id="CHEBI:57642"/>
    </ligand>
</feature>
<gene>
    <name evidence="4" type="ORF">DFR64_1314</name>
</gene>
<dbReference type="SUPFAM" id="SSF51569">
    <property type="entry name" value="Aldolase"/>
    <property type="match status" value="1"/>
</dbReference>
<comment type="caution">
    <text evidence="4">The sequence shown here is derived from an EMBL/GenBank/DDBJ whole genome shotgun (WGS) entry which is preliminary data.</text>
</comment>
<dbReference type="InterPro" id="IPR050246">
    <property type="entry name" value="Class_II_FBP_aldolase"/>
</dbReference>